<dbReference type="EMBL" id="JAWJYN010000001">
    <property type="protein sequence ID" value="MDZ8160319.1"/>
    <property type="molecule type" value="Genomic_DNA"/>
</dbReference>
<evidence type="ECO:0000313" key="4">
    <source>
        <dbReference type="Proteomes" id="UP001291912"/>
    </source>
</evidence>
<feature type="compositionally biased region" description="Low complexity" evidence="1">
    <location>
        <begin position="200"/>
        <end position="209"/>
    </location>
</feature>
<evidence type="ECO:0008006" key="5">
    <source>
        <dbReference type="Google" id="ProtNLM"/>
    </source>
</evidence>
<sequence length="280" mass="29383">MPPQRYFMLTWTQTVYVIDAEWSLGREFTHLFGGSGWELPITSVMPLSIDGASPLIPSNVITKTQKECAAGPASTVATAPTISASASCGAGLPEPAVGAVVHACPGTWSIPAPAGQGTDDPVYEYQWYYEDSDGVQRDATPWSTANATFTLKESSFITLHHSLGVRVRELGDPYRLESAPAESSNELALHAGTVGDSDPDGGSSDAGSPTDEPDRDADEVASGAETTSPTHHAEVDALPATGLDVGPTGRTLVLGSTLLLMGAILVSVRSRPHRGGVRRR</sequence>
<evidence type="ECO:0000256" key="2">
    <source>
        <dbReference type="SAM" id="Phobius"/>
    </source>
</evidence>
<dbReference type="RefSeq" id="WP_322597477.1">
    <property type="nucleotide sequence ID" value="NZ_JAWJYN010000001.1"/>
</dbReference>
<organism evidence="3 4">
    <name type="scientific">Microbacterium aquimaris</name>
    <dbReference type="NCBI Taxonomy" id="459816"/>
    <lineage>
        <taxon>Bacteria</taxon>
        <taxon>Bacillati</taxon>
        <taxon>Actinomycetota</taxon>
        <taxon>Actinomycetes</taxon>
        <taxon>Micrococcales</taxon>
        <taxon>Microbacteriaceae</taxon>
        <taxon>Microbacterium</taxon>
    </lineage>
</organism>
<feature type="transmembrane region" description="Helical" evidence="2">
    <location>
        <begin position="252"/>
        <end position="270"/>
    </location>
</feature>
<evidence type="ECO:0000256" key="1">
    <source>
        <dbReference type="SAM" id="MobiDB-lite"/>
    </source>
</evidence>
<proteinExistence type="predicted"/>
<feature type="region of interest" description="Disordered" evidence="1">
    <location>
        <begin position="191"/>
        <end position="247"/>
    </location>
</feature>
<keyword evidence="4" id="KW-1185">Reference proteome</keyword>
<gene>
    <name evidence="3" type="ORF">R2Q92_00610</name>
</gene>
<name>A0ABU5N2K6_9MICO</name>
<comment type="caution">
    <text evidence="3">The sequence shown here is derived from an EMBL/GenBank/DDBJ whole genome shotgun (WGS) entry which is preliminary data.</text>
</comment>
<reference evidence="3 4" key="1">
    <citation type="submission" date="2023-10" db="EMBL/GenBank/DDBJ databases">
        <title>Microbacterium xanthum sp. nov., isolated from seaweed.</title>
        <authorList>
            <person name="Lee S.D."/>
        </authorList>
    </citation>
    <scope>NUCLEOTIDE SEQUENCE [LARGE SCALE GENOMIC DNA]</scope>
    <source>
        <strain evidence="3 4">KCTC 19124</strain>
    </source>
</reference>
<evidence type="ECO:0000313" key="3">
    <source>
        <dbReference type="EMBL" id="MDZ8160319.1"/>
    </source>
</evidence>
<keyword evidence="2" id="KW-0812">Transmembrane</keyword>
<protein>
    <recommendedName>
        <fullName evidence="5">LPXTG cell wall anchor domain-containing protein</fullName>
    </recommendedName>
</protein>
<accession>A0ABU5N2K6</accession>
<keyword evidence="2" id="KW-1133">Transmembrane helix</keyword>
<dbReference type="Proteomes" id="UP001291912">
    <property type="component" value="Unassembled WGS sequence"/>
</dbReference>
<keyword evidence="2" id="KW-0472">Membrane</keyword>